<dbReference type="PROSITE" id="PS50011">
    <property type="entry name" value="PROTEIN_KINASE_DOM"/>
    <property type="match status" value="1"/>
</dbReference>
<reference evidence="4" key="1">
    <citation type="submission" date="2021-01" db="EMBL/GenBank/DDBJ databases">
        <authorList>
            <person name="Corre E."/>
            <person name="Pelletier E."/>
            <person name="Niang G."/>
            <person name="Scheremetjew M."/>
            <person name="Finn R."/>
            <person name="Kale V."/>
            <person name="Holt S."/>
            <person name="Cochrane G."/>
            <person name="Meng A."/>
            <person name="Brown T."/>
            <person name="Cohen L."/>
        </authorList>
    </citation>
    <scope>NUCLEOTIDE SEQUENCE</scope>
    <source>
        <strain evidence="4">308</strain>
    </source>
</reference>
<name>A0A7S1BN47_9STRA</name>
<dbReference type="PROSITE" id="PS00108">
    <property type="entry name" value="PROTEIN_KINASE_ST"/>
    <property type="match status" value="1"/>
</dbReference>
<dbReference type="InterPro" id="IPR011009">
    <property type="entry name" value="Kinase-like_dom_sf"/>
</dbReference>
<proteinExistence type="predicted"/>
<gene>
    <name evidence="4" type="ORF">CHYS00102_LOCUS18558</name>
</gene>
<dbReference type="AlphaFoldDB" id="A0A7S1BN47"/>
<organism evidence="4">
    <name type="scientific">Corethron hystrix</name>
    <dbReference type="NCBI Taxonomy" id="216773"/>
    <lineage>
        <taxon>Eukaryota</taxon>
        <taxon>Sar</taxon>
        <taxon>Stramenopiles</taxon>
        <taxon>Ochrophyta</taxon>
        <taxon>Bacillariophyta</taxon>
        <taxon>Coscinodiscophyceae</taxon>
        <taxon>Corethrophycidae</taxon>
        <taxon>Corethrales</taxon>
        <taxon>Corethraceae</taxon>
        <taxon>Corethron</taxon>
    </lineage>
</organism>
<dbReference type="Pfam" id="PF00069">
    <property type="entry name" value="Pkinase"/>
    <property type="match status" value="1"/>
</dbReference>
<dbReference type="EMBL" id="HBFR01025797">
    <property type="protein sequence ID" value="CAD8891352.1"/>
    <property type="molecule type" value="Transcribed_RNA"/>
</dbReference>
<protein>
    <recommendedName>
        <fullName evidence="3">Protein kinase domain-containing protein</fullName>
    </recommendedName>
</protein>
<dbReference type="GO" id="GO:0004672">
    <property type="term" value="F:protein kinase activity"/>
    <property type="evidence" value="ECO:0007669"/>
    <property type="project" value="InterPro"/>
</dbReference>
<dbReference type="SMART" id="SM00220">
    <property type="entry name" value="S_TKc"/>
    <property type="match status" value="1"/>
</dbReference>
<dbReference type="CDD" id="cd05117">
    <property type="entry name" value="STKc_CAMK"/>
    <property type="match status" value="1"/>
</dbReference>
<evidence type="ECO:0000256" key="2">
    <source>
        <dbReference type="ARBA" id="ARBA00022840"/>
    </source>
</evidence>
<accession>A0A7S1BN47</accession>
<dbReference type="Gene3D" id="1.10.510.10">
    <property type="entry name" value="Transferase(Phosphotransferase) domain 1"/>
    <property type="match status" value="1"/>
</dbReference>
<dbReference type="InterPro" id="IPR008271">
    <property type="entry name" value="Ser/Thr_kinase_AS"/>
</dbReference>
<feature type="domain" description="Protein kinase" evidence="3">
    <location>
        <begin position="21"/>
        <end position="274"/>
    </location>
</feature>
<evidence type="ECO:0000256" key="1">
    <source>
        <dbReference type="ARBA" id="ARBA00022741"/>
    </source>
</evidence>
<sequence>MLRKINMSESFSDTFGSCREYESPEFIASGRAAEVYAARNISNGKTYAIKCIKFSPKKCQPDLIKNEINILKSINHPNVVALHDNYAGPQHHYLVMEYAENGDLMSDLQVQKRYTEKFARTVTLDLVKALNYCHQRGIVHRDLKPENILIDKLGRVKISDFGMAKRIEKSGRLNTYCGTLIYMAPEILSGAAYDSSIDVWSAGIIIFIMLSGYHPFHGKNDAECEKMIQSGRLYFHPPSWEDISSNAITLVKEMICPCPLQRSTAKEALKSSWLGDKKYSFKKKITSAYSNVLRKNWQ</sequence>
<dbReference type="SUPFAM" id="SSF56112">
    <property type="entry name" value="Protein kinase-like (PK-like)"/>
    <property type="match status" value="1"/>
</dbReference>
<keyword evidence="2" id="KW-0067">ATP-binding</keyword>
<keyword evidence="1" id="KW-0547">Nucleotide-binding</keyword>
<dbReference type="GO" id="GO:0005524">
    <property type="term" value="F:ATP binding"/>
    <property type="evidence" value="ECO:0007669"/>
    <property type="project" value="UniProtKB-KW"/>
</dbReference>
<evidence type="ECO:0000259" key="3">
    <source>
        <dbReference type="PROSITE" id="PS50011"/>
    </source>
</evidence>
<dbReference type="InterPro" id="IPR000719">
    <property type="entry name" value="Prot_kinase_dom"/>
</dbReference>
<evidence type="ECO:0000313" key="4">
    <source>
        <dbReference type="EMBL" id="CAD8891352.1"/>
    </source>
</evidence>
<dbReference type="FunFam" id="1.10.510.10:FF:000571">
    <property type="entry name" value="Maternal embryonic leucine zipper kinase"/>
    <property type="match status" value="1"/>
</dbReference>
<dbReference type="PANTHER" id="PTHR24347">
    <property type="entry name" value="SERINE/THREONINE-PROTEIN KINASE"/>
    <property type="match status" value="1"/>
</dbReference>